<dbReference type="Proteomes" id="UP001642409">
    <property type="component" value="Unassembled WGS sequence"/>
</dbReference>
<keyword evidence="4" id="KW-1185">Reference proteome</keyword>
<keyword evidence="1" id="KW-0175">Coiled coil</keyword>
<feature type="coiled-coil region" evidence="1">
    <location>
        <begin position="33"/>
        <end position="60"/>
    </location>
</feature>
<comment type="caution">
    <text evidence="2">The sequence shown here is derived from an EMBL/GenBank/DDBJ whole genome shotgun (WGS) entry which is preliminary data.</text>
</comment>
<reference evidence="3 4" key="2">
    <citation type="submission" date="2024-07" db="EMBL/GenBank/DDBJ databases">
        <authorList>
            <person name="Akdeniz Z."/>
        </authorList>
    </citation>
    <scope>NUCLEOTIDE SEQUENCE [LARGE SCALE GENOMIC DNA]</scope>
</reference>
<proteinExistence type="predicted"/>
<evidence type="ECO:0000313" key="3">
    <source>
        <dbReference type="EMBL" id="CAL6029234.1"/>
    </source>
</evidence>
<accession>A0AA86PN76</accession>
<name>A0AA86PN76_9EUKA</name>
<protein>
    <submittedName>
        <fullName evidence="3">Hypothetical_protein</fullName>
    </submittedName>
</protein>
<dbReference type="EMBL" id="CATOUU010000695">
    <property type="protein sequence ID" value="CAI9941691.1"/>
    <property type="molecule type" value="Genomic_DNA"/>
</dbReference>
<evidence type="ECO:0000313" key="2">
    <source>
        <dbReference type="EMBL" id="CAI9941691.1"/>
    </source>
</evidence>
<dbReference type="AlphaFoldDB" id="A0AA86PN76"/>
<evidence type="ECO:0000313" key="4">
    <source>
        <dbReference type="Proteomes" id="UP001642409"/>
    </source>
</evidence>
<gene>
    <name evidence="2" type="ORF">HINF_LOCUS29336</name>
    <name evidence="3" type="ORF">HINF_LOCUS32192</name>
</gene>
<sequence length="244" mass="28052">MEKYYKYFQYSNDPNHIKFLNSQNSKNLCTNCAQNLQQDENKQQNQLEQATKRIKFLKINPQPEILQATQRIIEQPEKDTADDLTLDKDPAVIDKITPILPLNDQPSPVPAQIAKRIQIKRAQAEENIQIETQPEQNQTNIPVQTQLDINALTVQQTEVAPENAPTPENAQPINKQKFKIISKKSSTQIIPLIEQVKQNLQTQIIQTEQTQFQDIAQMQTQNILRVNQAQNTTVNVLQFSDDEE</sequence>
<organism evidence="2">
    <name type="scientific">Hexamita inflata</name>
    <dbReference type="NCBI Taxonomy" id="28002"/>
    <lineage>
        <taxon>Eukaryota</taxon>
        <taxon>Metamonada</taxon>
        <taxon>Diplomonadida</taxon>
        <taxon>Hexamitidae</taxon>
        <taxon>Hexamitinae</taxon>
        <taxon>Hexamita</taxon>
    </lineage>
</organism>
<reference evidence="2" key="1">
    <citation type="submission" date="2023-06" db="EMBL/GenBank/DDBJ databases">
        <authorList>
            <person name="Kurt Z."/>
        </authorList>
    </citation>
    <scope>NUCLEOTIDE SEQUENCE</scope>
</reference>
<dbReference type="EMBL" id="CAXDID020000109">
    <property type="protein sequence ID" value="CAL6029234.1"/>
    <property type="molecule type" value="Genomic_DNA"/>
</dbReference>
<evidence type="ECO:0000256" key="1">
    <source>
        <dbReference type="SAM" id="Coils"/>
    </source>
</evidence>